<dbReference type="Gene3D" id="3.40.1190.20">
    <property type="match status" value="1"/>
</dbReference>
<evidence type="ECO:0000313" key="8">
    <source>
        <dbReference type="Araport" id="AT5G37850"/>
    </source>
</evidence>
<dbReference type="ExpressionAtlas" id="F4K8N1">
    <property type="expression patterns" value="baseline and differential"/>
</dbReference>
<organism evidence="9 10">
    <name type="scientific">Arabidopsis thaliana</name>
    <name type="common">Mouse-ear cress</name>
    <dbReference type="NCBI Taxonomy" id="3702"/>
    <lineage>
        <taxon>Eukaryota</taxon>
        <taxon>Viridiplantae</taxon>
        <taxon>Streptophyta</taxon>
        <taxon>Embryophyta</taxon>
        <taxon>Tracheophyta</taxon>
        <taxon>Spermatophyta</taxon>
        <taxon>Magnoliopsida</taxon>
        <taxon>eudicotyledons</taxon>
        <taxon>Gunneridae</taxon>
        <taxon>Pentapetalae</taxon>
        <taxon>rosids</taxon>
        <taxon>malvids</taxon>
        <taxon>Brassicales</taxon>
        <taxon>Brassicaceae</taxon>
        <taxon>Camelineae</taxon>
        <taxon>Arabidopsis</taxon>
    </lineage>
</organism>
<proteinExistence type="evidence at protein level"/>
<keyword evidence="12 13" id="KW-1267">Proteomics identification</keyword>
<dbReference type="InterPro" id="IPR013749">
    <property type="entry name" value="PM/HMP-P_kinase-1"/>
</dbReference>
<evidence type="ECO:0007829" key="14">
    <source>
        <dbReference type="PubMed" id="22223895"/>
    </source>
</evidence>
<gene>
    <name evidence="9 11" type="primary">SOS4</name>
    <name evidence="9" type="synonym">ATSOS4</name>
    <name evidence="9" type="synonym">SALT OVERLY SENSITIVE 4</name>
    <name evidence="8 9" type="ordered locus">At5g37850</name>
    <name evidence="9" type="ORF">K18L3.1</name>
    <name evidence="9" type="ORF">K18L3_1</name>
</gene>
<protein>
    <recommendedName>
        <fullName evidence="2">pyridoxal kinase</fullName>
        <ecNumber evidence="2">2.7.1.35</ecNumber>
    </recommendedName>
</protein>
<dbReference type="AlphaFoldDB" id="F4K8N1"/>
<dbReference type="RefSeq" id="NP_001190432.1">
    <property type="nucleotide sequence ID" value="NM_001203503.1"/>
</dbReference>
<evidence type="ECO:0000256" key="4">
    <source>
        <dbReference type="ARBA" id="ARBA00022741"/>
    </source>
</evidence>
<dbReference type="GeneID" id="833763"/>
<dbReference type="HOGENOM" id="CLU_046496_1_1_1"/>
<evidence type="ECO:0000256" key="3">
    <source>
        <dbReference type="ARBA" id="ARBA00022679"/>
    </source>
</evidence>
<reference evidence="10" key="3">
    <citation type="journal article" date="2017" name="Plant J.">
        <title>Araport11: a complete reannotation of the Arabidopsis thaliana reference genome.</title>
        <authorList>
            <person name="Cheng C.Y."/>
            <person name="Krishnakumar V."/>
            <person name="Chan A.P."/>
            <person name="Thibaud-Nissen F."/>
            <person name="Schobel S."/>
            <person name="Town C.D."/>
        </authorList>
    </citation>
    <scope>GENOME REANNOTATION</scope>
    <source>
        <strain evidence="10">cv. Columbia</strain>
    </source>
</reference>
<dbReference type="Pfam" id="PF08543">
    <property type="entry name" value="Phos_pyr_kin"/>
    <property type="match status" value="1"/>
</dbReference>
<dbReference type="EMBL" id="CP002688">
    <property type="protein sequence ID" value="AED94241.1"/>
    <property type="molecule type" value="Genomic_DNA"/>
</dbReference>
<accession>F4K8N1</accession>
<dbReference type="InterPro" id="IPR004625">
    <property type="entry name" value="PyrdxlKinase"/>
</dbReference>
<evidence type="ECO:0000313" key="11">
    <source>
        <dbReference type="TAIR" id="AT5G37850"/>
    </source>
</evidence>
<dbReference type="OrthoDB" id="3689at2759"/>
<dbReference type="PANTHER" id="PTHR10534">
    <property type="entry name" value="PYRIDOXAL KINASE"/>
    <property type="match status" value="1"/>
</dbReference>
<evidence type="ECO:0000313" key="10">
    <source>
        <dbReference type="Proteomes" id="UP000006548"/>
    </source>
</evidence>
<reference evidence="14" key="2">
    <citation type="journal article" date="2012" name="Mol. Cell. Proteomics">
        <title>Comparative large-scale characterisation of plant vs. mammal proteins reveals similar and idiosyncratic N-alpha acetylation features.</title>
        <authorList>
            <person name="Bienvenut W.V."/>
            <person name="Sumpton D."/>
            <person name="Martinez A."/>
            <person name="Lilla S."/>
            <person name="Espagne C."/>
            <person name="Meinnel T."/>
            <person name="Giglione C."/>
        </authorList>
    </citation>
    <scope>IDENTIFICATION BY MASS SPECTROMETRY [LARGE SCALE ANALYSIS]</scope>
</reference>
<dbReference type="EC" id="2.7.1.35" evidence="2"/>
<keyword evidence="4" id="KW-0547">Nucleotide-binding</keyword>
<dbReference type="PANTHER" id="PTHR10534:SF2">
    <property type="entry name" value="PYRIDOXAL KINASE"/>
    <property type="match status" value="1"/>
</dbReference>
<dbReference type="GO" id="GO:0008478">
    <property type="term" value="F:pyridoxal kinase activity"/>
    <property type="evidence" value="ECO:0007669"/>
    <property type="project" value="UniProtKB-EC"/>
</dbReference>
<comment type="similarity">
    <text evidence="1">Belongs to the pyridoxine kinase family.</text>
</comment>
<dbReference type="ProteomicsDB" id="198218"/>
<evidence type="ECO:0007829" key="13">
    <source>
        <dbReference type="ProteomicsDB" id="F4K8N1"/>
    </source>
</evidence>
<dbReference type="Araport" id="AT5G37850"/>
<keyword evidence="6" id="KW-0067">ATP-binding</keyword>
<evidence type="ECO:0000259" key="7">
    <source>
        <dbReference type="Pfam" id="PF08543"/>
    </source>
</evidence>
<keyword evidence="10" id="KW-1185">Reference proteome</keyword>
<evidence type="ECO:0000256" key="1">
    <source>
        <dbReference type="ARBA" id="ARBA00008805"/>
    </source>
</evidence>
<dbReference type="GO" id="GO:0009443">
    <property type="term" value="P:pyridoxal 5'-phosphate salvage"/>
    <property type="evidence" value="ECO:0007669"/>
    <property type="project" value="InterPro"/>
</dbReference>
<dbReference type="SUPFAM" id="SSF53613">
    <property type="entry name" value="Ribokinase-like"/>
    <property type="match status" value="1"/>
</dbReference>
<evidence type="ECO:0007829" key="12">
    <source>
        <dbReference type="PeptideAtlas" id="F4K8N1"/>
    </source>
</evidence>
<feature type="domain" description="Pyridoxamine kinase/Phosphomethylpyrimidine kinase" evidence="7">
    <location>
        <begin position="124"/>
        <end position="203"/>
    </location>
</feature>
<dbReference type="Proteomes" id="UP000006548">
    <property type="component" value="Chromosome 5"/>
</dbReference>
<reference evidence="9 10" key="1">
    <citation type="journal article" date="2000" name="Nature">
        <title>Sequence and analysis of chromosome 5 of the plant Arabidopsis thaliana.</title>
        <authorList>
            <consortium name="Kazusa DNA Research Institute"/>
            <consortium name="Cold Spring Harbor and Washington University in St Louis Sequencing Consortium"/>
            <consortium name="European Union Arabidopsis Genome Sequencing Consortium"/>
            <person name="Tabata S."/>
            <person name="Kaneko T."/>
            <person name="Nakamura Y."/>
            <person name="Kotani H."/>
            <person name="Kato T."/>
            <person name="Asamizu E."/>
            <person name="Miyajima N."/>
            <person name="Sasamoto S."/>
            <person name="Kimura T."/>
            <person name="Hosouchi T."/>
            <person name="Kawashima K."/>
            <person name="Kohara M."/>
            <person name="Matsumoto M."/>
            <person name="Matsuno A."/>
            <person name="Muraki A."/>
            <person name="Nakayama S."/>
            <person name="Nakazaki N."/>
            <person name="Naruo K."/>
            <person name="Okumura S."/>
            <person name="Shinpo S."/>
            <person name="Takeuchi C."/>
            <person name="Wada T."/>
            <person name="Watanabe A."/>
            <person name="Yamada M."/>
            <person name="Yasuda M."/>
            <person name="Sato S."/>
            <person name="de la Bastide M."/>
            <person name="Huang E."/>
            <person name="Spiegel L."/>
            <person name="Gnoj L."/>
            <person name="O'Shaughnessy A."/>
            <person name="Preston R."/>
            <person name="Habermann K."/>
            <person name="Murray J."/>
            <person name="Johnson D."/>
            <person name="Rohlfing T."/>
            <person name="Nelson J."/>
            <person name="Stoneking T."/>
            <person name="Pepin K."/>
            <person name="Spieth J."/>
            <person name="Sekhon M."/>
            <person name="Armstrong J."/>
            <person name="Becker M."/>
            <person name="Belter E."/>
            <person name="Cordum H."/>
            <person name="Cordes M."/>
            <person name="Courtney L."/>
            <person name="Courtney W."/>
            <person name="Dante M."/>
            <person name="Du H."/>
            <person name="Edwards J."/>
            <person name="Fryman J."/>
            <person name="Haakensen B."/>
            <person name="Lamar E."/>
            <person name="Latreille P."/>
            <person name="Leonard S."/>
            <person name="Meyer R."/>
            <person name="Mulvaney E."/>
            <person name="Ozersky P."/>
            <person name="Riley A."/>
            <person name="Strowmatt C."/>
            <person name="Wagner-McPherson C."/>
            <person name="Wollam A."/>
            <person name="Yoakum M."/>
            <person name="Bell M."/>
            <person name="Dedhia N."/>
            <person name="Parnell L."/>
            <person name="Shah R."/>
            <person name="Rodriguez M."/>
            <person name="See L.H."/>
            <person name="Vil D."/>
            <person name="Baker J."/>
            <person name="Kirchoff K."/>
            <person name="Toth K."/>
            <person name="King L."/>
            <person name="Bahret A."/>
            <person name="Miller B."/>
            <person name="Marra M."/>
            <person name="Martienssen R."/>
            <person name="McCombie W.R."/>
            <person name="Wilson R.K."/>
            <person name="Murphy G."/>
            <person name="Bancroft I."/>
            <person name="Volckaert G."/>
            <person name="Wambutt R."/>
            <person name="Dusterhoft A."/>
            <person name="Stiekema W."/>
            <person name="Pohl T."/>
            <person name="Entian K.D."/>
            <person name="Terryn N."/>
            <person name="Hartley N."/>
            <person name="Bent E."/>
            <person name="Johnson S."/>
            <person name="Langham S.A."/>
            <person name="McCullagh B."/>
            <person name="Robben J."/>
            <person name="Grymonprez B."/>
            <person name="Zimmermann W."/>
            <person name="Ramsperger U."/>
            <person name="Wedler H."/>
            <person name="Balke K."/>
            <person name="Wedler E."/>
            <person name="Peters S."/>
            <person name="van Staveren M."/>
            <person name="Dirkse W."/>
            <person name="Mooijman P."/>
            <person name="Lankhorst R.K."/>
            <person name="Weitzenegger T."/>
            <person name="Bothe G."/>
            <person name="Rose M."/>
            <person name="Hauf J."/>
            <person name="Berneiser S."/>
            <person name="Hempel S."/>
            <person name="Feldpausch M."/>
            <person name="Lamberth S."/>
            <person name="Villarroel R."/>
            <person name="Gielen J."/>
            <person name="Ardiles W."/>
            <person name="Bents O."/>
            <person name="Lemcke K."/>
            <person name="Kolesov G."/>
            <person name="Mayer K."/>
            <person name="Rudd S."/>
            <person name="Schoof H."/>
            <person name="Schueller C."/>
            <person name="Zaccaria P."/>
            <person name="Mewes H.W."/>
            <person name="Bevan M."/>
            <person name="Fransz P."/>
        </authorList>
    </citation>
    <scope>NUCLEOTIDE SEQUENCE [LARGE SCALE GENOMIC DNA]</scope>
    <source>
        <strain evidence="10">cv. Columbia</strain>
    </source>
</reference>
<dbReference type="InterPro" id="IPR029056">
    <property type="entry name" value="Ribokinase-like"/>
</dbReference>
<keyword evidence="3" id="KW-0808">Transferase</keyword>
<keyword evidence="5" id="KW-0418">Kinase</keyword>
<dbReference type="TAIR" id="AT5G37850">
    <property type="gene designation" value="SOS4"/>
</dbReference>
<name>F4K8N1_ARATH</name>
<evidence type="ECO:0000313" key="9">
    <source>
        <dbReference type="EMBL" id="AED94241.1"/>
    </source>
</evidence>
<evidence type="ECO:0000256" key="6">
    <source>
        <dbReference type="ARBA" id="ARBA00022840"/>
    </source>
</evidence>
<dbReference type="CDD" id="cd01173">
    <property type="entry name" value="pyridoxal_pyridoxamine_kinase"/>
    <property type="match status" value="1"/>
</dbReference>
<dbReference type="SMR" id="F4K8N1"/>
<dbReference type="GO" id="GO:0005524">
    <property type="term" value="F:ATP binding"/>
    <property type="evidence" value="ECO:0007669"/>
    <property type="project" value="UniProtKB-KW"/>
</dbReference>
<evidence type="ECO:0000256" key="2">
    <source>
        <dbReference type="ARBA" id="ARBA00012104"/>
    </source>
</evidence>
<evidence type="ECO:0000256" key="5">
    <source>
        <dbReference type="ARBA" id="ARBA00022777"/>
    </source>
</evidence>
<sequence>MPFSFPTTTTTSLPFHKDHNHFNLNRNLRSRNRRMTTPPVLSLALPSDTGRVLSIQSHTVQGYVGNKSAVFPLQLLGYDVDPINSVQFSNHTGYPTFKGQVLNGQQLCDLIEGLEANDLLFYTHVLTVCDPVMGDEGKLYVPEELVHVYREKVVPLASMLTPNQFEAEKLTGLRINSEEDGREACAILHAAGPSKVVITSITIGGILLLIGSHQKEKGLKPEQFKILIHKIPAYFTGTGDLMTALLLGWSNKYPDNLDKAAELAVSTLQALLRRTLDDYKRAGYDPTSSSLEIRLIQSQEDIRNPKVELKAERYS</sequence>